<dbReference type="Pfam" id="PF03713">
    <property type="entry name" value="DUF305"/>
    <property type="match status" value="2"/>
</dbReference>
<name>A0A7C9LL67_9DEIO</name>
<organism evidence="3 4">
    <name type="scientific">Deinococcus arboris</name>
    <dbReference type="NCBI Taxonomy" id="2682977"/>
    <lineage>
        <taxon>Bacteria</taxon>
        <taxon>Thermotogati</taxon>
        <taxon>Deinococcota</taxon>
        <taxon>Deinococci</taxon>
        <taxon>Deinococcales</taxon>
        <taxon>Deinococcaceae</taxon>
        <taxon>Deinococcus</taxon>
    </lineage>
</organism>
<dbReference type="PANTHER" id="PTHR36933:SF1">
    <property type="entry name" value="SLL0788 PROTEIN"/>
    <property type="match status" value="1"/>
</dbReference>
<feature type="signal peptide" evidence="1">
    <location>
        <begin position="1"/>
        <end position="19"/>
    </location>
</feature>
<proteinExistence type="predicted"/>
<reference evidence="3 4" key="1">
    <citation type="submission" date="2019-12" db="EMBL/GenBank/DDBJ databases">
        <title>Deinococcus sp. HMF7620 Genome sequencing and assembly.</title>
        <authorList>
            <person name="Kang H."/>
            <person name="Kim H."/>
            <person name="Joh K."/>
        </authorList>
    </citation>
    <scope>NUCLEOTIDE SEQUENCE [LARGE SCALE GENOMIC DNA]</scope>
    <source>
        <strain evidence="3 4">HMF7620</strain>
    </source>
</reference>
<dbReference type="Gene3D" id="1.20.1260.10">
    <property type="match status" value="2"/>
</dbReference>
<keyword evidence="4" id="KW-1185">Reference proteome</keyword>
<feature type="domain" description="DUF305" evidence="2">
    <location>
        <begin position="22"/>
        <end position="87"/>
    </location>
</feature>
<dbReference type="RefSeq" id="WP_157458407.1">
    <property type="nucleotide sequence ID" value="NZ_WQLB01000006.1"/>
</dbReference>
<dbReference type="PANTHER" id="PTHR36933">
    <property type="entry name" value="SLL0788 PROTEIN"/>
    <property type="match status" value="1"/>
</dbReference>
<dbReference type="AlphaFoldDB" id="A0A7C9LL67"/>
<feature type="domain" description="DUF305" evidence="2">
    <location>
        <begin position="94"/>
        <end position="168"/>
    </location>
</feature>
<accession>A0A7C9LL67</accession>
<keyword evidence="1" id="KW-0732">Signal</keyword>
<sequence>MTVPIRPVLALLLCGSALAQTDHSAHGAAPTPSSDRTFLSGMVAHHIAAVQMSKLVLATTKNPQVKGWAQTILKAQEQEIRQMNTLLAGGRDTAAAARMTAEMAPMLGRLKAAAGVSRDRVFVQGMVGHHASAVTMATGALTTSRSPAVLKLARDIVRAQAQEIYDFQLYLNR</sequence>
<protein>
    <submittedName>
        <fullName evidence="3">DUF305 domain-containing protein</fullName>
    </submittedName>
</protein>
<evidence type="ECO:0000313" key="3">
    <source>
        <dbReference type="EMBL" id="MVN86337.1"/>
    </source>
</evidence>
<dbReference type="InterPro" id="IPR012347">
    <property type="entry name" value="Ferritin-like"/>
</dbReference>
<evidence type="ECO:0000313" key="4">
    <source>
        <dbReference type="Proteomes" id="UP000483286"/>
    </source>
</evidence>
<gene>
    <name evidence="3" type="ORF">GO986_06120</name>
</gene>
<dbReference type="InterPro" id="IPR005183">
    <property type="entry name" value="DUF305_CopM-like"/>
</dbReference>
<dbReference type="EMBL" id="WQLB01000006">
    <property type="protein sequence ID" value="MVN86337.1"/>
    <property type="molecule type" value="Genomic_DNA"/>
</dbReference>
<comment type="caution">
    <text evidence="3">The sequence shown here is derived from an EMBL/GenBank/DDBJ whole genome shotgun (WGS) entry which is preliminary data.</text>
</comment>
<evidence type="ECO:0000256" key="1">
    <source>
        <dbReference type="SAM" id="SignalP"/>
    </source>
</evidence>
<dbReference type="Proteomes" id="UP000483286">
    <property type="component" value="Unassembled WGS sequence"/>
</dbReference>
<evidence type="ECO:0000259" key="2">
    <source>
        <dbReference type="Pfam" id="PF03713"/>
    </source>
</evidence>
<feature type="chain" id="PRO_5028958588" evidence="1">
    <location>
        <begin position="20"/>
        <end position="173"/>
    </location>
</feature>